<feature type="signal peptide" evidence="1">
    <location>
        <begin position="1"/>
        <end position="24"/>
    </location>
</feature>
<dbReference type="EMBL" id="KV441509">
    <property type="protein sequence ID" value="OAG13573.1"/>
    <property type="molecule type" value="Genomic_DNA"/>
</dbReference>
<dbReference type="Pfam" id="PF19535">
    <property type="entry name" value="DUF6060"/>
    <property type="match status" value="1"/>
</dbReference>
<feature type="chain" id="PRO_5008058889" evidence="1">
    <location>
        <begin position="25"/>
        <end position="188"/>
    </location>
</feature>
<proteinExistence type="predicted"/>
<name>A0A177D1P5_ALTAL</name>
<protein>
    <submittedName>
        <fullName evidence="2">Uncharacterized protein</fullName>
    </submittedName>
</protein>
<keyword evidence="1" id="KW-0732">Signal</keyword>
<dbReference type="InterPro" id="IPR045702">
    <property type="entry name" value="DUF6060"/>
</dbReference>
<keyword evidence="3" id="KW-1185">Reference proteome</keyword>
<dbReference type="Proteomes" id="UP000077248">
    <property type="component" value="Unassembled WGS sequence"/>
</dbReference>
<sequence length="188" mass="19278">MAGALYLSALSSVVLIVVAQYANGTIIEPAAVASPSTLVDAGNMERQASGTTGQHLQKRSCTKDSWEGGEILTKPADNVQIVIDSVSGPASVTVTKDRTQSWSTSMSIEIADIHSLGVSADFNESVSSGSPVSITIPEGQSGALGFTATLSCSTGMGHCDSGDMKGEVCWPTMNGDDVAGTYSVIVES</sequence>
<evidence type="ECO:0000313" key="2">
    <source>
        <dbReference type="EMBL" id="OAG13573.1"/>
    </source>
</evidence>
<accession>A0A177D1P5</accession>
<organism evidence="2 3">
    <name type="scientific">Alternaria alternata</name>
    <name type="common">Alternaria rot fungus</name>
    <name type="synonym">Torula alternata</name>
    <dbReference type="NCBI Taxonomy" id="5599"/>
    <lineage>
        <taxon>Eukaryota</taxon>
        <taxon>Fungi</taxon>
        <taxon>Dikarya</taxon>
        <taxon>Ascomycota</taxon>
        <taxon>Pezizomycotina</taxon>
        <taxon>Dothideomycetes</taxon>
        <taxon>Pleosporomycetidae</taxon>
        <taxon>Pleosporales</taxon>
        <taxon>Pleosporineae</taxon>
        <taxon>Pleosporaceae</taxon>
        <taxon>Alternaria</taxon>
        <taxon>Alternaria sect. Alternaria</taxon>
        <taxon>Alternaria alternata complex</taxon>
    </lineage>
</organism>
<gene>
    <name evidence="2" type="ORF">CC77DRAFT_1100687</name>
</gene>
<dbReference type="RefSeq" id="XP_018378994.1">
    <property type="nucleotide sequence ID" value="XM_018530080.1"/>
</dbReference>
<evidence type="ECO:0000256" key="1">
    <source>
        <dbReference type="SAM" id="SignalP"/>
    </source>
</evidence>
<reference evidence="2 3" key="1">
    <citation type="submission" date="2016-05" db="EMBL/GenBank/DDBJ databases">
        <title>Comparative analysis of secretome profiles of manganese(II)-oxidizing ascomycete fungi.</title>
        <authorList>
            <consortium name="DOE Joint Genome Institute"/>
            <person name="Zeiner C.A."/>
            <person name="Purvine S.O."/>
            <person name="Zink E.M."/>
            <person name="Wu S."/>
            <person name="Pasa-Tolic L."/>
            <person name="Chaput D.L."/>
            <person name="Haridas S."/>
            <person name="Grigoriev I.V."/>
            <person name="Santelli C.M."/>
            <person name="Hansel C.M."/>
        </authorList>
    </citation>
    <scope>NUCLEOTIDE SEQUENCE [LARGE SCALE GENOMIC DNA]</scope>
    <source>
        <strain evidence="2 3">SRC1lrK2f</strain>
    </source>
</reference>
<dbReference type="AlphaFoldDB" id="A0A177D1P5"/>
<evidence type="ECO:0000313" key="3">
    <source>
        <dbReference type="Proteomes" id="UP000077248"/>
    </source>
</evidence>
<dbReference type="VEuPathDB" id="FungiDB:CC77DRAFT_1100687"/>
<dbReference type="GeneID" id="29115674"/>
<dbReference type="KEGG" id="aalt:CC77DRAFT_1100687"/>